<feature type="transmembrane region" description="Helical" evidence="5">
    <location>
        <begin position="322"/>
        <end position="341"/>
    </location>
</feature>
<protein>
    <recommendedName>
        <fullName evidence="6">Amino acid transporter transmembrane domain-containing protein</fullName>
    </recommendedName>
</protein>
<feature type="transmembrane region" description="Helical" evidence="5">
    <location>
        <begin position="353"/>
        <end position="374"/>
    </location>
</feature>
<proteinExistence type="predicted"/>
<feature type="transmembrane region" description="Helical" evidence="5">
    <location>
        <begin position="185"/>
        <end position="204"/>
    </location>
</feature>
<dbReference type="PANTHER" id="PTHR16189:SF3">
    <property type="entry name" value="AMINO ACID TRANSPORTER TRANSMEMBRANE DOMAIN-CONTAINING PROTEIN"/>
    <property type="match status" value="1"/>
</dbReference>
<evidence type="ECO:0000259" key="6">
    <source>
        <dbReference type="Pfam" id="PF01490"/>
    </source>
</evidence>
<dbReference type="EMBL" id="CH991562">
    <property type="protein sequence ID" value="EDQ86967.1"/>
    <property type="molecule type" value="Genomic_DNA"/>
</dbReference>
<evidence type="ECO:0000313" key="7">
    <source>
        <dbReference type="EMBL" id="EDQ86967.1"/>
    </source>
</evidence>
<keyword evidence="3 5" id="KW-1133">Transmembrane helix</keyword>
<dbReference type="PANTHER" id="PTHR16189">
    <property type="entry name" value="TRANSMEMBRANE PROTEIN 104-RELATED"/>
    <property type="match status" value="1"/>
</dbReference>
<dbReference type="Pfam" id="PF01490">
    <property type="entry name" value="Aa_trans"/>
    <property type="match status" value="1"/>
</dbReference>
<dbReference type="OMA" id="VEFTMIC"/>
<dbReference type="STRING" id="81824.A9V6C3"/>
<dbReference type="GO" id="GO:0016020">
    <property type="term" value="C:membrane"/>
    <property type="evidence" value="ECO:0007669"/>
    <property type="project" value="UniProtKB-SubCell"/>
</dbReference>
<organism evidence="7 8">
    <name type="scientific">Monosiga brevicollis</name>
    <name type="common">Choanoflagellate</name>
    <dbReference type="NCBI Taxonomy" id="81824"/>
    <lineage>
        <taxon>Eukaryota</taxon>
        <taxon>Choanoflagellata</taxon>
        <taxon>Craspedida</taxon>
        <taxon>Salpingoecidae</taxon>
        <taxon>Monosiga</taxon>
    </lineage>
</organism>
<accession>A9V6C3</accession>
<dbReference type="RefSeq" id="XP_001748206.1">
    <property type="nucleotide sequence ID" value="XM_001748154.1"/>
</dbReference>
<dbReference type="InterPro" id="IPR013057">
    <property type="entry name" value="AA_transpt_TM"/>
</dbReference>
<evidence type="ECO:0000256" key="4">
    <source>
        <dbReference type="ARBA" id="ARBA00023136"/>
    </source>
</evidence>
<comment type="subcellular location">
    <subcellularLocation>
        <location evidence="1">Membrane</location>
    </subcellularLocation>
</comment>
<evidence type="ECO:0000256" key="3">
    <source>
        <dbReference type="ARBA" id="ARBA00022989"/>
    </source>
</evidence>
<evidence type="ECO:0000256" key="2">
    <source>
        <dbReference type="ARBA" id="ARBA00022692"/>
    </source>
</evidence>
<keyword evidence="8" id="KW-1185">Reference proteome</keyword>
<dbReference type="KEGG" id="mbr:MONBRDRAFT_27795"/>
<dbReference type="Proteomes" id="UP000001357">
    <property type="component" value="Unassembled WGS sequence"/>
</dbReference>
<feature type="transmembrane region" description="Helical" evidence="5">
    <location>
        <begin position="52"/>
        <end position="74"/>
    </location>
</feature>
<evidence type="ECO:0000256" key="5">
    <source>
        <dbReference type="SAM" id="Phobius"/>
    </source>
</evidence>
<keyword evidence="2 5" id="KW-0812">Transmembrane</keyword>
<gene>
    <name evidence="7" type="ORF">MONBRDRAFT_27795</name>
</gene>
<sequence length="480" mass="52730">MTGDDFLERLQHDVKAFGHKTIGYFAGIALLINNITGPGVPSLANMFAESGWLIPTLVFLAVWLMSSISTTMYCEAMRRIPHNEHFRQRVEYTSVVKYYFGTKAYVAAQIGLSGALQSLNIISVVQSAQVMDNAISAIFHKSCGLNLSPFPVHFANASLPAATEFWSCIDTNHVDVDGNAWGCHVVLTAGYLFALLLTVPMGYFNLDDNMIVQAGVIGTVLFNYGFVTTVPSFINEKKPHVSVNKVTWVATFICVVVFMVMGLPGAFAFRRHLAGPATGVCEADPTGAKCASSLMDIFTTEGLAPAVLSENRVASGIMQTSVYLFPIVAILSSIPVFSIVIKYNMLENGFSKGFSSFWGVIFPWVVALPLLYQPDALNQFITFSSLIFVSFTDFIVPWALYMVLQNKHDHALDQNYDEDWSNDHDNNLCAGIQDVEDEESALLPLTKKAPFYIAEHFALPPSWNLSSSTFGARNTVLGRA</sequence>
<dbReference type="AlphaFoldDB" id="A9V6C3"/>
<feature type="transmembrane region" description="Helical" evidence="5">
    <location>
        <begin position="246"/>
        <end position="269"/>
    </location>
</feature>
<feature type="domain" description="Amino acid transporter transmembrane" evidence="6">
    <location>
        <begin position="21"/>
        <end position="272"/>
    </location>
</feature>
<dbReference type="GeneID" id="5893521"/>
<feature type="transmembrane region" description="Helical" evidence="5">
    <location>
        <begin position="380"/>
        <end position="404"/>
    </location>
</feature>
<keyword evidence="4 5" id="KW-0472">Membrane</keyword>
<dbReference type="eggNOG" id="ENOG502QSDW">
    <property type="taxonomic scope" value="Eukaryota"/>
</dbReference>
<dbReference type="InParanoid" id="A9V6C3"/>
<feature type="transmembrane region" description="Helical" evidence="5">
    <location>
        <begin position="21"/>
        <end position="40"/>
    </location>
</feature>
<reference evidence="7 8" key="1">
    <citation type="journal article" date="2008" name="Nature">
        <title>The genome of the choanoflagellate Monosiga brevicollis and the origin of metazoans.</title>
        <authorList>
            <consortium name="JGI Sequencing"/>
            <person name="King N."/>
            <person name="Westbrook M.J."/>
            <person name="Young S.L."/>
            <person name="Kuo A."/>
            <person name="Abedin M."/>
            <person name="Chapman J."/>
            <person name="Fairclough S."/>
            <person name="Hellsten U."/>
            <person name="Isogai Y."/>
            <person name="Letunic I."/>
            <person name="Marr M."/>
            <person name="Pincus D."/>
            <person name="Putnam N."/>
            <person name="Rokas A."/>
            <person name="Wright K.J."/>
            <person name="Zuzow R."/>
            <person name="Dirks W."/>
            <person name="Good M."/>
            <person name="Goodstein D."/>
            <person name="Lemons D."/>
            <person name="Li W."/>
            <person name="Lyons J.B."/>
            <person name="Morris A."/>
            <person name="Nichols S."/>
            <person name="Richter D.J."/>
            <person name="Salamov A."/>
            <person name="Bork P."/>
            <person name="Lim W.A."/>
            <person name="Manning G."/>
            <person name="Miller W.T."/>
            <person name="McGinnis W."/>
            <person name="Shapiro H."/>
            <person name="Tjian R."/>
            <person name="Grigoriev I.V."/>
            <person name="Rokhsar D."/>
        </authorList>
    </citation>
    <scope>NUCLEOTIDE SEQUENCE [LARGE SCALE GENOMIC DNA]</scope>
    <source>
        <strain evidence="8">MX1 / ATCC 50154</strain>
    </source>
</reference>
<feature type="transmembrane region" description="Helical" evidence="5">
    <location>
        <begin position="210"/>
        <end position="234"/>
    </location>
</feature>
<evidence type="ECO:0000313" key="8">
    <source>
        <dbReference type="Proteomes" id="UP000001357"/>
    </source>
</evidence>
<name>A9V6C3_MONBE</name>
<evidence type="ECO:0000256" key="1">
    <source>
        <dbReference type="ARBA" id="ARBA00004370"/>
    </source>
</evidence>